<feature type="coiled-coil region" evidence="1">
    <location>
        <begin position="39"/>
        <end position="146"/>
    </location>
</feature>
<accession>A0A9N9W8J4</accession>
<evidence type="ECO:0000313" key="2">
    <source>
        <dbReference type="EMBL" id="CAG9784409.1"/>
    </source>
</evidence>
<evidence type="ECO:0000256" key="1">
    <source>
        <dbReference type="SAM" id="Coils"/>
    </source>
</evidence>
<organism evidence="2 3">
    <name type="scientific">Diatraea saccharalis</name>
    <name type="common">sugarcane borer</name>
    <dbReference type="NCBI Taxonomy" id="40085"/>
    <lineage>
        <taxon>Eukaryota</taxon>
        <taxon>Metazoa</taxon>
        <taxon>Ecdysozoa</taxon>
        <taxon>Arthropoda</taxon>
        <taxon>Hexapoda</taxon>
        <taxon>Insecta</taxon>
        <taxon>Pterygota</taxon>
        <taxon>Neoptera</taxon>
        <taxon>Endopterygota</taxon>
        <taxon>Lepidoptera</taxon>
        <taxon>Glossata</taxon>
        <taxon>Ditrysia</taxon>
        <taxon>Pyraloidea</taxon>
        <taxon>Crambidae</taxon>
        <taxon>Crambinae</taxon>
        <taxon>Diatraea</taxon>
    </lineage>
</organism>
<reference evidence="2" key="1">
    <citation type="submission" date="2021-12" db="EMBL/GenBank/DDBJ databases">
        <authorList>
            <person name="King R."/>
        </authorList>
    </citation>
    <scope>NUCLEOTIDE SEQUENCE</scope>
</reference>
<protein>
    <submittedName>
        <fullName evidence="2">Uncharacterized protein</fullName>
    </submittedName>
</protein>
<dbReference type="AlphaFoldDB" id="A0A9N9W8J4"/>
<gene>
    <name evidence="2" type="ORF">DIATSA_LOCUS2507</name>
</gene>
<evidence type="ECO:0000313" key="3">
    <source>
        <dbReference type="Proteomes" id="UP001153714"/>
    </source>
</evidence>
<reference evidence="2" key="2">
    <citation type="submission" date="2022-10" db="EMBL/GenBank/DDBJ databases">
        <authorList>
            <consortium name="ENA_rothamsted_submissions"/>
            <consortium name="culmorum"/>
            <person name="King R."/>
        </authorList>
    </citation>
    <scope>NUCLEOTIDE SEQUENCE</scope>
</reference>
<keyword evidence="1" id="KW-0175">Coiled coil</keyword>
<name>A0A9N9W8J4_9NEOP</name>
<keyword evidence="3" id="KW-1185">Reference proteome</keyword>
<sequence length="175" mass="19803">MKEFEIFEQLFLELLGEYQSISTSEGRLREAFRAESTRVQAAEAARDAAERSASDARNTAAAAAASATQAAAALSQAQEELTGLKMQTDLVERQRTLLEERCSEMTQQMNSLERELQQLRPLQPAQAALQRQYLELQELIRIATEQARDTDCVITGDTSNCKYFKIRIMKMFLFI</sequence>
<proteinExistence type="predicted"/>
<dbReference type="Proteomes" id="UP001153714">
    <property type="component" value="Chromosome 12"/>
</dbReference>
<dbReference type="EMBL" id="OU893343">
    <property type="protein sequence ID" value="CAG9784409.1"/>
    <property type="molecule type" value="Genomic_DNA"/>
</dbReference>
<dbReference type="OrthoDB" id="7481147at2759"/>